<evidence type="ECO:0000256" key="9">
    <source>
        <dbReference type="ARBA" id="ARBA00053871"/>
    </source>
</evidence>
<dbReference type="Proteomes" id="UP000623129">
    <property type="component" value="Unassembled WGS sequence"/>
</dbReference>
<dbReference type="AlphaFoldDB" id="A0A833R8B1"/>
<keyword evidence="2 10" id="KW-0813">Transport</keyword>
<evidence type="ECO:0000256" key="1">
    <source>
        <dbReference type="ARBA" id="ARBA00004141"/>
    </source>
</evidence>
<dbReference type="PANTHER" id="PTHR23130">
    <property type="entry name" value="CYTOCHROME B561 AND DOMON DOMAIN-CONTAINING PROTEIN"/>
    <property type="match status" value="1"/>
</dbReference>
<dbReference type="OrthoDB" id="2419613at2759"/>
<dbReference type="Pfam" id="PF03188">
    <property type="entry name" value="Cytochrom_B561"/>
    <property type="match status" value="1"/>
</dbReference>
<name>A0A833R8B1_9POAL</name>
<keyword evidence="6 10" id="KW-0249">Electron transport</keyword>
<feature type="transmembrane region" description="Helical" evidence="13">
    <location>
        <begin position="238"/>
        <end position="259"/>
    </location>
</feature>
<dbReference type="EMBL" id="SWLB01000013">
    <property type="protein sequence ID" value="KAF3331024.1"/>
    <property type="molecule type" value="Genomic_DNA"/>
</dbReference>
<evidence type="ECO:0000256" key="11">
    <source>
        <dbReference type="PIRSR" id="PIRSR037471-1"/>
    </source>
</evidence>
<evidence type="ECO:0000259" key="15">
    <source>
        <dbReference type="PROSITE" id="PS50836"/>
    </source>
</evidence>
<feature type="transmembrane region" description="Helical" evidence="13">
    <location>
        <begin position="310"/>
        <end position="331"/>
    </location>
</feature>
<evidence type="ECO:0000256" key="8">
    <source>
        <dbReference type="ARBA" id="ARBA00023136"/>
    </source>
</evidence>
<dbReference type="GO" id="GO:0016020">
    <property type="term" value="C:membrane"/>
    <property type="evidence" value="ECO:0007669"/>
    <property type="project" value="UniProtKB-SubCell"/>
</dbReference>
<dbReference type="Gene3D" id="1.20.120.1770">
    <property type="match status" value="1"/>
</dbReference>
<evidence type="ECO:0000256" key="3">
    <source>
        <dbReference type="ARBA" id="ARBA00022692"/>
    </source>
</evidence>
<feature type="binding site" description="axial binding residue" evidence="11">
    <location>
        <position position="276"/>
    </location>
    <ligand>
        <name>heme b</name>
        <dbReference type="ChEBI" id="CHEBI:60344"/>
        <label>1</label>
    </ligand>
    <ligandPart>
        <name>Fe</name>
        <dbReference type="ChEBI" id="CHEBI:18248"/>
    </ligandPart>
</feature>
<dbReference type="InterPro" id="IPR005018">
    <property type="entry name" value="DOMON_domain"/>
</dbReference>
<keyword evidence="11" id="KW-0408">Iron</keyword>
<feature type="domain" description="DOMON" evidence="15">
    <location>
        <begin position="48"/>
        <end position="161"/>
    </location>
</feature>
<evidence type="ECO:0000313" key="17">
    <source>
        <dbReference type="EMBL" id="KAF3331024.1"/>
    </source>
</evidence>
<comment type="subcellular location">
    <subcellularLocation>
        <location evidence="1">Membrane</location>
        <topology evidence="1">Multi-pass membrane protein</topology>
    </subcellularLocation>
</comment>
<keyword evidence="3 13" id="KW-0812">Transmembrane</keyword>
<dbReference type="SMART" id="SM00665">
    <property type="entry name" value="B561"/>
    <property type="match status" value="1"/>
</dbReference>
<comment type="caution">
    <text evidence="17">The sequence shown here is derived from an EMBL/GenBank/DDBJ whole genome shotgun (WGS) entry which is preliminary data.</text>
</comment>
<dbReference type="Pfam" id="PF04526">
    <property type="entry name" value="DUF568"/>
    <property type="match status" value="1"/>
</dbReference>
<feature type="transmembrane region" description="Helical" evidence="13">
    <location>
        <begin position="343"/>
        <end position="366"/>
    </location>
</feature>
<evidence type="ECO:0000256" key="13">
    <source>
        <dbReference type="SAM" id="Phobius"/>
    </source>
</evidence>
<keyword evidence="5 14" id="KW-0732">Signal</keyword>
<comment type="function">
    <text evidence="9">May act as a catecholamine-responsive trans-membrane electron transporter.</text>
</comment>
<sequence>MASNTRLVTFLCLFLPVIFSSSTLAQNCNSDTFSNNKLYSSCTSLSGLSATLHWTYYSTNGTVDVAYRITQSTSTWVAWGINPTSTGMVGTNAFLAYHDSAGSLQIITSQLSSFSPTIANGSLTFTVYEMSVDYSNGAYTIYATLKLPNNSTTLNTVWQRGTSFSSGLPSGHPSTGTSSQTNNLNFLSGQSSSSGSGSSRLHRENIHGVLNAISWGILLPLGVMIARYTKVFKSMDPAWFYLHITCQCSGYILGVAGWGLGLKLGSESKGITQYGHRNIGIALFVFATLQVFALLLRPHKNNKYRLYWNIYHRTVGYAVIVLSIINIFKGFDILNPEKKWKNAYIGVIATLGGLAVILEATTWAIVLKRRSSEAKSPHGANGNNGYGARTHQFA</sequence>
<feature type="signal peptide" evidence="14">
    <location>
        <begin position="1"/>
        <end position="25"/>
    </location>
</feature>
<evidence type="ECO:0000256" key="4">
    <source>
        <dbReference type="ARBA" id="ARBA00022723"/>
    </source>
</evidence>
<protein>
    <recommendedName>
        <fullName evidence="10">Cytochrome b561 and DOMON domain-containing protein</fullName>
    </recommendedName>
</protein>
<evidence type="ECO:0000256" key="2">
    <source>
        <dbReference type="ARBA" id="ARBA00022448"/>
    </source>
</evidence>
<proteinExistence type="predicted"/>
<dbReference type="PROSITE" id="PS50939">
    <property type="entry name" value="CYTOCHROME_B561"/>
    <property type="match status" value="1"/>
</dbReference>
<dbReference type="InterPro" id="IPR006593">
    <property type="entry name" value="Cyt_b561/ferric_Rdtase_TM"/>
</dbReference>
<feature type="binding site" description="axial binding residue" evidence="11">
    <location>
        <position position="312"/>
    </location>
    <ligand>
        <name>heme b</name>
        <dbReference type="ChEBI" id="CHEBI:60344"/>
        <label>1</label>
    </ligand>
    <ligandPart>
        <name>Fe</name>
        <dbReference type="ChEBI" id="CHEBI:18248"/>
    </ligandPart>
</feature>
<feature type="binding site" description="axial binding residue" evidence="11">
    <location>
        <position position="243"/>
    </location>
    <ligand>
        <name>heme b</name>
        <dbReference type="ChEBI" id="CHEBI:60344"/>
        <label>1</label>
    </ligand>
    <ligandPart>
        <name>Fe</name>
        <dbReference type="ChEBI" id="CHEBI:18248"/>
    </ligandPart>
</feature>
<evidence type="ECO:0000256" key="5">
    <source>
        <dbReference type="ARBA" id="ARBA00022729"/>
    </source>
</evidence>
<dbReference type="CDD" id="cd09629">
    <property type="entry name" value="DOMON_CIL1_like"/>
    <property type="match status" value="1"/>
</dbReference>
<evidence type="ECO:0000259" key="16">
    <source>
        <dbReference type="PROSITE" id="PS50939"/>
    </source>
</evidence>
<feature type="transmembrane region" description="Helical" evidence="13">
    <location>
        <begin position="279"/>
        <end position="298"/>
    </location>
</feature>
<keyword evidence="8 10" id="KW-0472">Membrane</keyword>
<accession>A0A833R8B1</accession>
<evidence type="ECO:0000256" key="14">
    <source>
        <dbReference type="SAM" id="SignalP"/>
    </source>
</evidence>
<dbReference type="PANTHER" id="PTHR23130:SF167">
    <property type="entry name" value="CYTOCHROME B561 AND DOMON DOMAIN-CONTAINING PROTEIN"/>
    <property type="match status" value="1"/>
</dbReference>
<feature type="binding site" description="axial binding residue" evidence="11">
    <location>
        <position position="207"/>
    </location>
    <ligand>
        <name>heme b</name>
        <dbReference type="ChEBI" id="CHEBI:60344"/>
        <label>1</label>
    </ligand>
    <ligandPart>
        <name>Fe</name>
        <dbReference type="ChEBI" id="CHEBI:18248"/>
    </ligandPart>
</feature>
<dbReference type="PROSITE" id="PS50836">
    <property type="entry name" value="DOMON"/>
    <property type="match status" value="1"/>
</dbReference>
<dbReference type="InterPro" id="IPR017214">
    <property type="entry name" value="UCP037471"/>
</dbReference>
<evidence type="ECO:0000313" key="18">
    <source>
        <dbReference type="Proteomes" id="UP000623129"/>
    </source>
</evidence>
<reference evidence="17" key="1">
    <citation type="submission" date="2020-01" db="EMBL/GenBank/DDBJ databases">
        <title>Genome sequence of Kobresia littledalei, the first chromosome-level genome in the family Cyperaceae.</title>
        <authorList>
            <person name="Qu G."/>
        </authorList>
    </citation>
    <scope>NUCLEOTIDE SEQUENCE</scope>
    <source>
        <strain evidence="17">C.B.Clarke</strain>
        <tissue evidence="17">Leaf</tissue>
    </source>
</reference>
<organism evidence="17 18">
    <name type="scientific">Carex littledalei</name>
    <dbReference type="NCBI Taxonomy" id="544730"/>
    <lineage>
        <taxon>Eukaryota</taxon>
        <taxon>Viridiplantae</taxon>
        <taxon>Streptophyta</taxon>
        <taxon>Embryophyta</taxon>
        <taxon>Tracheophyta</taxon>
        <taxon>Spermatophyta</taxon>
        <taxon>Magnoliopsida</taxon>
        <taxon>Liliopsida</taxon>
        <taxon>Poales</taxon>
        <taxon>Cyperaceae</taxon>
        <taxon>Cyperoideae</taxon>
        <taxon>Cariceae</taxon>
        <taxon>Carex</taxon>
        <taxon>Carex subgen. Euthyceras</taxon>
    </lineage>
</organism>
<dbReference type="InterPro" id="IPR045265">
    <property type="entry name" value="AIR12_DOMON"/>
</dbReference>
<evidence type="ECO:0000256" key="6">
    <source>
        <dbReference type="ARBA" id="ARBA00022982"/>
    </source>
</evidence>
<dbReference type="PIRSF" id="PIRSF037471">
    <property type="entry name" value="UCP037471"/>
    <property type="match status" value="1"/>
</dbReference>
<evidence type="ECO:0000256" key="7">
    <source>
        <dbReference type="ARBA" id="ARBA00022989"/>
    </source>
</evidence>
<keyword evidence="18" id="KW-1185">Reference proteome</keyword>
<feature type="transmembrane region" description="Helical" evidence="13">
    <location>
        <begin position="206"/>
        <end position="226"/>
    </location>
</feature>
<dbReference type="GO" id="GO:0046872">
    <property type="term" value="F:metal ion binding"/>
    <property type="evidence" value="ECO:0007669"/>
    <property type="project" value="UniProtKB-KW"/>
</dbReference>
<feature type="region of interest" description="Disordered" evidence="12">
    <location>
        <begin position="374"/>
        <end position="394"/>
    </location>
</feature>
<dbReference type="FunFam" id="1.20.120.1770:FF:000007">
    <property type="entry name" value="Cytochrome b561 and DOMON domain-containing protein"/>
    <property type="match status" value="1"/>
</dbReference>
<feature type="domain" description="Cytochrome b561" evidence="16">
    <location>
        <begin position="168"/>
        <end position="367"/>
    </location>
</feature>
<keyword evidence="4 11" id="KW-0479">Metal-binding</keyword>
<comment type="cofactor">
    <cofactor evidence="10">
        <name>heme b</name>
        <dbReference type="ChEBI" id="CHEBI:60344"/>
    </cofactor>
    <text evidence="10">Binds 2 heme b groups non-covalently.</text>
</comment>
<evidence type="ECO:0000256" key="12">
    <source>
        <dbReference type="SAM" id="MobiDB-lite"/>
    </source>
</evidence>
<gene>
    <name evidence="17" type="ORF">FCM35_KLT04378</name>
</gene>
<dbReference type="CDD" id="cd08760">
    <property type="entry name" value="Cyt_b561_FRRS1_like"/>
    <property type="match status" value="1"/>
</dbReference>
<evidence type="ECO:0000256" key="10">
    <source>
        <dbReference type="PIRNR" id="PIRNR037471"/>
    </source>
</evidence>
<feature type="chain" id="PRO_5032481666" description="Cytochrome b561 and DOMON domain-containing protein" evidence="14">
    <location>
        <begin position="26"/>
        <end position="394"/>
    </location>
</feature>
<keyword evidence="7 13" id="KW-1133">Transmembrane helix</keyword>